<dbReference type="RefSeq" id="WP_023494006.1">
    <property type="nucleotide sequence ID" value="NZ_AYLO01000040.1"/>
</dbReference>
<dbReference type="Proteomes" id="UP000017842">
    <property type="component" value="Unassembled WGS sequence"/>
</dbReference>
<dbReference type="STRING" id="1116472.MGMO_41c00030"/>
<protein>
    <submittedName>
        <fullName evidence="2">Uncharacterized protein</fullName>
    </submittedName>
</protein>
<sequence>MKKLKTLMAASLVAAAGFSGAASAHDYLGTLGTAAAAKDIWYFTCLNPNTAKVQLQVKRQAGTPCVKAALSSPALSATSCSTTTFTTLQQVATGSGNKVFIVSKNPAIAGTLSYTVRAHCIDNTGVHNPADQTTPQTYLQNQ</sequence>
<dbReference type="AlphaFoldDB" id="V5C388"/>
<keyword evidence="1" id="KW-0732">Signal</keyword>
<comment type="caution">
    <text evidence="2">The sequence shown here is derived from an EMBL/GenBank/DDBJ whole genome shotgun (WGS) entry which is preliminary data.</text>
</comment>
<evidence type="ECO:0000313" key="3">
    <source>
        <dbReference type="Proteomes" id="UP000017842"/>
    </source>
</evidence>
<proteinExistence type="predicted"/>
<evidence type="ECO:0000313" key="2">
    <source>
        <dbReference type="EMBL" id="ESS72937.1"/>
    </source>
</evidence>
<feature type="chain" id="PRO_5004731802" evidence="1">
    <location>
        <begin position="25"/>
        <end position="142"/>
    </location>
</feature>
<keyword evidence="3" id="KW-1185">Reference proteome</keyword>
<organism evidence="2 3">
    <name type="scientific">Methyloglobulus morosus KoM1</name>
    <dbReference type="NCBI Taxonomy" id="1116472"/>
    <lineage>
        <taxon>Bacteria</taxon>
        <taxon>Pseudomonadati</taxon>
        <taxon>Pseudomonadota</taxon>
        <taxon>Gammaproteobacteria</taxon>
        <taxon>Methylococcales</taxon>
        <taxon>Methylococcaceae</taxon>
        <taxon>Methyloglobulus</taxon>
    </lineage>
</organism>
<accession>V5C388</accession>
<evidence type="ECO:0000256" key="1">
    <source>
        <dbReference type="SAM" id="SignalP"/>
    </source>
</evidence>
<dbReference type="EMBL" id="AYLO01000040">
    <property type="protein sequence ID" value="ESS72937.1"/>
    <property type="molecule type" value="Genomic_DNA"/>
</dbReference>
<gene>
    <name evidence="2" type="ORF">MGMO_41c00030</name>
</gene>
<name>V5C388_9GAMM</name>
<reference evidence="2 3" key="1">
    <citation type="journal article" date="2013" name="Genome Announc.">
        <title>Draft Genome Sequence of the Methanotrophic Gammaproteobacterium Methyloglobulus morosus DSM 22980 Strain KoM1.</title>
        <authorList>
            <person name="Poehlein A."/>
            <person name="Deutzmann J.S."/>
            <person name="Daniel R."/>
            <person name="Simeonova D.D."/>
        </authorList>
    </citation>
    <scope>NUCLEOTIDE SEQUENCE [LARGE SCALE GENOMIC DNA]</scope>
    <source>
        <strain evidence="2 3">KoM1</strain>
    </source>
</reference>
<feature type="signal peptide" evidence="1">
    <location>
        <begin position="1"/>
        <end position="24"/>
    </location>
</feature>